<evidence type="ECO:0000313" key="9">
    <source>
        <dbReference type="EMBL" id="KAK1273766.1"/>
    </source>
</evidence>
<dbReference type="Proteomes" id="UP001179952">
    <property type="component" value="Unassembled WGS sequence"/>
</dbReference>
<comment type="caution">
    <text evidence="9">The sequence shown here is derived from an EMBL/GenBank/DDBJ whole genome shotgun (WGS) entry which is preliminary data.</text>
</comment>
<protein>
    <recommendedName>
        <fullName evidence="6">Transcription repressor</fullName>
    </recommendedName>
    <alternativeName>
        <fullName evidence="6">Ovate family protein</fullName>
    </alternativeName>
</protein>
<feature type="domain" description="OVATE" evidence="8">
    <location>
        <begin position="157"/>
        <end position="216"/>
    </location>
</feature>
<dbReference type="PANTHER" id="PTHR33057">
    <property type="entry name" value="TRANSCRIPTION REPRESSOR OFP7-RELATED"/>
    <property type="match status" value="1"/>
</dbReference>
<evidence type="ECO:0000256" key="5">
    <source>
        <dbReference type="ARBA" id="ARBA00023242"/>
    </source>
</evidence>
<comment type="subcellular location">
    <subcellularLocation>
        <location evidence="1 6">Nucleus</location>
    </subcellularLocation>
</comment>
<name>A0AAV9BBK1_ACOGR</name>
<keyword evidence="10" id="KW-1185">Reference proteome</keyword>
<reference evidence="9" key="2">
    <citation type="submission" date="2023-06" db="EMBL/GenBank/DDBJ databases">
        <authorList>
            <person name="Ma L."/>
            <person name="Liu K.-W."/>
            <person name="Li Z."/>
            <person name="Hsiao Y.-Y."/>
            <person name="Qi Y."/>
            <person name="Fu T."/>
            <person name="Tang G."/>
            <person name="Zhang D."/>
            <person name="Sun W.-H."/>
            <person name="Liu D.-K."/>
            <person name="Li Y."/>
            <person name="Chen G.-Z."/>
            <person name="Liu X.-D."/>
            <person name="Liao X.-Y."/>
            <person name="Jiang Y.-T."/>
            <person name="Yu X."/>
            <person name="Hao Y."/>
            <person name="Huang J."/>
            <person name="Zhao X.-W."/>
            <person name="Ke S."/>
            <person name="Chen Y.-Y."/>
            <person name="Wu W.-L."/>
            <person name="Hsu J.-L."/>
            <person name="Lin Y.-F."/>
            <person name="Huang M.-D."/>
            <person name="Li C.-Y."/>
            <person name="Huang L."/>
            <person name="Wang Z.-W."/>
            <person name="Zhao X."/>
            <person name="Zhong W.-Y."/>
            <person name="Peng D.-H."/>
            <person name="Ahmad S."/>
            <person name="Lan S."/>
            <person name="Zhang J.-S."/>
            <person name="Tsai W.-C."/>
            <person name="Van De Peer Y."/>
            <person name="Liu Z.-J."/>
        </authorList>
    </citation>
    <scope>NUCLEOTIDE SEQUENCE</scope>
    <source>
        <strain evidence="9">SCP</strain>
        <tissue evidence="9">Leaves</tissue>
    </source>
</reference>
<proteinExistence type="predicted"/>
<evidence type="ECO:0000256" key="6">
    <source>
        <dbReference type="RuleBase" id="RU367028"/>
    </source>
</evidence>
<dbReference type="EMBL" id="JAUJYN010000004">
    <property type="protein sequence ID" value="KAK1273766.1"/>
    <property type="molecule type" value="Genomic_DNA"/>
</dbReference>
<keyword evidence="3 6" id="KW-0805">Transcription regulation</keyword>
<dbReference type="GO" id="GO:0045892">
    <property type="term" value="P:negative regulation of DNA-templated transcription"/>
    <property type="evidence" value="ECO:0007669"/>
    <property type="project" value="UniProtKB-UniRule"/>
</dbReference>
<keyword evidence="5 6" id="KW-0539">Nucleus</keyword>
<evidence type="ECO:0000256" key="2">
    <source>
        <dbReference type="ARBA" id="ARBA00022491"/>
    </source>
</evidence>
<evidence type="ECO:0000259" key="8">
    <source>
        <dbReference type="PROSITE" id="PS51754"/>
    </source>
</evidence>
<dbReference type="NCBIfam" id="TIGR01568">
    <property type="entry name" value="A_thal_3678"/>
    <property type="match status" value="1"/>
</dbReference>
<dbReference type="PROSITE" id="PS51754">
    <property type="entry name" value="OVATE"/>
    <property type="match status" value="1"/>
</dbReference>
<dbReference type="PANTHER" id="PTHR33057:SF218">
    <property type="entry name" value="TRANSCRIPTION REPRESSOR"/>
    <property type="match status" value="1"/>
</dbReference>
<accession>A0AAV9BBK1</accession>
<feature type="region of interest" description="Disordered" evidence="7">
    <location>
        <begin position="89"/>
        <end position="112"/>
    </location>
</feature>
<dbReference type="GO" id="GO:0005634">
    <property type="term" value="C:nucleus"/>
    <property type="evidence" value="ECO:0007669"/>
    <property type="project" value="UniProtKB-SubCell"/>
</dbReference>
<organism evidence="9 10">
    <name type="scientific">Acorus gramineus</name>
    <name type="common">Dwarf sweet flag</name>
    <dbReference type="NCBI Taxonomy" id="55184"/>
    <lineage>
        <taxon>Eukaryota</taxon>
        <taxon>Viridiplantae</taxon>
        <taxon>Streptophyta</taxon>
        <taxon>Embryophyta</taxon>
        <taxon>Tracheophyta</taxon>
        <taxon>Spermatophyta</taxon>
        <taxon>Magnoliopsida</taxon>
        <taxon>Liliopsida</taxon>
        <taxon>Acoraceae</taxon>
        <taxon>Acorus</taxon>
    </lineage>
</organism>
<evidence type="ECO:0000256" key="3">
    <source>
        <dbReference type="ARBA" id="ARBA00023015"/>
    </source>
</evidence>
<evidence type="ECO:0000313" key="10">
    <source>
        <dbReference type="Proteomes" id="UP001179952"/>
    </source>
</evidence>
<evidence type="ECO:0000256" key="7">
    <source>
        <dbReference type="SAM" id="MobiDB-lite"/>
    </source>
</evidence>
<gene>
    <name evidence="9" type="ORF">QJS04_geneDACA013190</name>
</gene>
<keyword evidence="2 6" id="KW-0678">Repressor</keyword>
<dbReference type="InterPro" id="IPR038933">
    <property type="entry name" value="Ovate"/>
</dbReference>
<sequence length="258" mass="28347">MGGKPKLKSSIKAIQEALFSFRPSGPKTLTWVCAQQSKTHSFRDTYNSFNSIYYTSTSSSSSTSSCFPCIVEDDEEEEDPDKTIAAVSTSASSMTLDDDEDPPPPPPSAAEKRFFFSPCTTKSIMDEAKPAVEGKTKVGVEETEVPEMGFGKDTVLMAMASEDPYEDFKASMEEMVEANGLKEWSCLQELLHCYLRLNDKRMHRDIVLAFVDLFMRQSDKVGIHGGGGGDDFKEGLSAFSSQFSLCLDELGGLNGRDV</sequence>
<dbReference type="AlphaFoldDB" id="A0AAV9BBK1"/>
<dbReference type="Pfam" id="PF04844">
    <property type="entry name" value="Ovate"/>
    <property type="match status" value="1"/>
</dbReference>
<comment type="function">
    <text evidence="6">Transcriptional repressor that regulates multiple aspects of plant growth and development.</text>
</comment>
<evidence type="ECO:0000256" key="1">
    <source>
        <dbReference type="ARBA" id="ARBA00004123"/>
    </source>
</evidence>
<dbReference type="InterPro" id="IPR006458">
    <property type="entry name" value="Ovate_C"/>
</dbReference>
<keyword evidence="4 6" id="KW-0804">Transcription</keyword>
<evidence type="ECO:0000256" key="4">
    <source>
        <dbReference type="ARBA" id="ARBA00023163"/>
    </source>
</evidence>
<reference evidence="9" key="1">
    <citation type="journal article" date="2023" name="Nat. Commun.">
        <title>Diploid and tetraploid genomes of Acorus and the evolution of monocots.</title>
        <authorList>
            <person name="Ma L."/>
            <person name="Liu K.W."/>
            <person name="Li Z."/>
            <person name="Hsiao Y.Y."/>
            <person name="Qi Y."/>
            <person name="Fu T."/>
            <person name="Tang G.D."/>
            <person name="Zhang D."/>
            <person name="Sun W.H."/>
            <person name="Liu D.K."/>
            <person name="Li Y."/>
            <person name="Chen G.Z."/>
            <person name="Liu X.D."/>
            <person name="Liao X.Y."/>
            <person name="Jiang Y.T."/>
            <person name="Yu X."/>
            <person name="Hao Y."/>
            <person name="Huang J."/>
            <person name="Zhao X.W."/>
            <person name="Ke S."/>
            <person name="Chen Y.Y."/>
            <person name="Wu W.L."/>
            <person name="Hsu J.L."/>
            <person name="Lin Y.F."/>
            <person name="Huang M.D."/>
            <person name="Li C.Y."/>
            <person name="Huang L."/>
            <person name="Wang Z.W."/>
            <person name="Zhao X."/>
            <person name="Zhong W.Y."/>
            <person name="Peng D.H."/>
            <person name="Ahmad S."/>
            <person name="Lan S."/>
            <person name="Zhang J.S."/>
            <person name="Tsai W.C."/>
            <person name="Van de Peer Y."/>
            <person name="Liu Z.J."/>
        </authorList>
    </citation>
    <scope>NUCLEOTIDE SEQUENCE</scope>
    <source>
        <strain evidence="9">SCP</strain>
    </source>
</reference>